<dbReference type="AlphaFoldDB" id="A0AAN7W9F0"/>
<proteinExistence type="inferred from homology"/>
<comment type="caution">
    <text evidence="5">The sequence shown here is derived from an EMBL/GenBank/DDBJ whole genome shotgun (WGS) entry which is preliminary data.</text>
</comment>
<comment type="subcellular location">
    <subcellularLocation>
        <location evidence="1">Secreted</location>
    </subcellularLocation>
</comment>
<evidence type="ECO:0000256" key="4">
    <source>
        <dbReference type="SAM" id="SignalP"/>
    </source>
</evidence>
<gene>
    <name evidence="5" type="ORF">LTR97_003662</name>
</gene>
<dbReference type="GO" id="GO:0005576">
    <property type="term" value="C:extracellular region"/>
    <property type="evidence" value="ECO:0007669"/>
    <property type="project" value="UniProtKB-SubCell"/>
</dbReference>
<accession>A0AAN7W9F0</accession>
<evidence type="ECO:0000256" key="3">
    <source>
        <dbReference type="ARBA" id="ARBA00022525"/>
    </source>
</evidence>
<dbReference type="InterPro" id="IPR010829">
    <property type="entry name" value="Cerato-platanin"/>
</dbReference>
<evidence type="ECO:0000313" key="5">
    <source>
        <dbReference type="EMBL" id="KAK5702716.1"/>
    </source>
</evidence>
<keyword evidence="3" id="KW-0964">Secreted</keyword>
<name>A0AAN7W9F0_9PEZI</name>
<dbReference type="InterPro" id="IPR036908">
    <property type="entry name" value="RlpA-like_sf"/>
</dbReference>
<dbReference type="Proteomes" id="UP001310594">
    <property type="component" value="Unassembled WGS sequence"/>
</dbReference>
<dbReference type="Gene3D" id="2.40.40.10">
    <property type="entry name" value="RlpA-like domain"/>
    <property type="match status" value="1"/>
</dbReference>
<feature type="chain" id="PRO_5043038316" description="Cerato-platanin" evidence="4">
    <location>
        <begin position="17"/>
        <end position="105"/>
    </location>
</feature>
<evidence type="ECO:0000313" key="6">
    <source>
        <dbReference type="Proteomes" id="UP001310594"/>
    </source>
</evidence>
<protein>
    <recommendedName>
        <fullName evidence="7">Cerato-platanin</fullName>
    </recommendedName>
</protein>
<evidence type="ECO:0008006" key="7">
    <source>
        <dbReference type="Google" id="ProtNLM"/>
    </source>
</evidence>
<dbReference type="Pfam" id="PF07249">
    <property type="entry name" value="Cerato-platanin"/>
    <property type="match status" value="1"/>
</dbReference>
<dbReference type="EMBL" id="JAVRQU010000005">
    <property type="protein sequence ID" value="KAK5702716.1"/>
    <property type="molecule type" value="Genomic_DNA"/>
</dbReference>
<evidence type="ECO:0000256" key="1">
    <source>
        <dbReference type="ARBA" id="ARBA00004613"/>
    </source>
</evidence>
<organism evidence="5 6">
    <name type="scientific">Elasticomyces elasticus</name>
    <dbReference type="NCBI Taxonomy" id="574655"/>
    <lineage>
        <taxon>Eukaryota</taxon>
        <taxon>Fungi</taxon>
        <taxon>Dikarya</taxon>
        <taxon>Ascomycota</taxon>
        <taxon>Pezizomycotina</taxon>
        <taxon>Dothideomycetes</taxon>
        <taxon>Dothideomycetidae</taxon>
        <taxon>Mycosphaerellales</taxon>
        <taxon>Teratosphaeriaceae</taxon>
        <taxon>Elasticomyces</taxon>
    </lineage>
</organism>
<keyword evidence="4" id="KW-0732">Signal</keyword>
<evidence type="ECO:0000256" key="2">
    <source>
        <dbReference type="ARBA" id="ARBA00010421"/>
    </source>
</evidence>
<sequence>MKITFIISGFLGAAAATSISYDPGYDEKARSMSVVSCSDGVNGLTTKHGWQVQGDVPHFPYIGGSDTVDGWNSASCGDCFAITYNSRIIHMLAIDHTLTGLNGKF</sequence>
<reference evidence="5" key="1">
    <citation type="submission" date="2023-08" db="EMBL/GenBank/DDBJ databases">
        <title>Black Yeasts Isolated from many extreme environments.</title>
        <authorList>
            <person name="Coleine C."/>
            <person name="Stajich J.E."/>
            <person name="Selbmann L."/>
        </authorList>
    </citation>
    <scope>NUCLEOTIDE SEQUENCE</scope>
    <source>
        <strain evidence="5">CCFEE 5810</strain>
    </source>
</reference>
<feature type="signal peptide" evidence="4">
    <location>
        <begin position="1"/>
        <end position="16"/>
    </location>
</feature>
<dbReference type="CDD" id="cd22778">
    <property type="entry name" value="DPBB_CEPL-like"/>
    <property type="match status" value="1"/>
</dbReference>
<comment type="similarity">
    <text evidence="2">Belongs to the cerato-platanin family.</text>
</comment>